<comment type="subcellular location">
    <subcellularLocation>
        <location evidence="1">Cell inner membrane</location>
        <topology evidence="1">Multi-pass membrane protein</topology>
    </subcellularLocation>
    <subcellularLocation>
        <location evidence="6">Cell membrane</location>
        <topology evidence="6">Multi-pass membrane protein</topology>
    </subcellularLocation>
</comment>
<feature type="transmembrane region" description="Helical" evidence="6">
    <location>
        <begin position="134"/>
        <end position="154"/>
    </location>
</feature>
<keyword evidence="2 6" id="KW-1003">Cell membrane</keyword>
<keyword evidence="5 6" id="KW-0472">Membrane</keyword>
<evidence type="ECO:0000313" key="7">
    <source>
        <dbReference type="EMBL" id="PVX48832.1"/>
    </source>
</evidence>
<feature type="transmembrane region" description="Helical" evidence="6">
    <location>
        <begin position="217"/>
        <end position="250"/>
    </location>
</feature>
<keyword evidence="6" id="KW-0813">Transport</keyword>
<evidence type="ECO:0000313" key="8">
    <source>
        <dbReference type="Proteomes" id="UP000245870"/>
    </source>
</evidence>
<dbReference type="Gene3D" id="1.20.1530.10">
    <property type="entry name" value="Na+/H+ antiporter like domain"/>
    <property type="match status" value="1"/>
</dbReference>
<dbReference type="Proteomes" id="UP000245870">
    <property type="component" value="Unassembled WGS sequence"/>
</dbReference>
<dbReference type="GO" id="GO:0015385">
    <property type="term" value="F:sodium:proton antiporter activity"/>
    <property type="evidence" value="ECO:0007669"/>
    <property type="project" value="UniProtKB-UniRule"/>
</dbReference>
<dbReference type="HAMAP" id="MF_01844">
    <property type="entry name" value="NhaA"/>
    <property type="match status" value="1"/>
</dbReference>
<dbReference type="NCBIfam" id="TIGR00773">
    <property type="entry name" value="NhaA"/>
    <property type="match status" value="1"/>
</dbReference>
<keyword evidence="8" id="KW-1185">Reference proteome</keyword>
<dbReference type="InterPro" id="IPR004670">
    <property type="entry name" value="NhaA"/>
</dbReference>
<keyword evidence="6" id="KW-0050">Antiport</keyword>
<proteinExistence type="inferred from homology"/>
<organism evidence="7 8">
    <name type="scientific">Hallella colorans</name>
    <dbReference type="NCBI Taxonomy" id="1703337"/>
    <lineage>
        <taxon>Bacteria</taxon>
        <taxon>Pseudomonadati</taxon>
        <taxon>Bacteroidota</taxon>
        <taxon>Bacteroidia</taxon>
        <taxon>Bacteroidales</taxon>
        <taxon>Prevotellaceae</taxon>
        <taxon>Hallella</taxon>
    </lineage>
</organism>
<evidence type="ECO:0000256" key="6">
    <source>
        <dbReference type="HAMAP-Rule" id="MF_01844"/>
    </source>
</evidence>
<dbReference type="GO" id="GO:0006885">
    <property type="term" value="P:regulation of pH"/>
    <property type="evidence" value="ECO:0007669"/>
    <property type="project" value="UniProtKB-UniRule"/>
</dbReference>
<comment type="catalytic activity">
    <reaction evidence="6">
        <text>Na(+)(in) + 2 H(+)(out) = Na(+)(out) + 2 H(+)(in)</text>
        <dbReference type="Rhea" id="RHEA:29251"/>
        <dbReference type="ChEBI" id="CHEBI:15378"/>
        <dbReference type="ChEBI" id="CHEBI:29101"/>
    </reaction>
</comment>
<keyword evidence="4 6" id="KW-1133">Transmembrane helix</keyword>
<keyword evidence="3 6" id="KW-0812">Transmembrane</keyword>
<evidence type="ECO:0000256" key="3">
    <source>
        <dbReference type="ARBA" id="ARBA00022692"/>
    </source>
</evidence>
<evidence type="ECO:0000256" key="2">
    <source>
        <dbReference type="ARBA" id="ARBA00022475"/>
    </source>
</evidence>
<feature type="transmembrane region" description="Helical" evidence="6">
    <location>
        <begin position="166"/>
        <end position="187"/>
    </location>
</feature>
<feature type="transmembrane region" description="Helical" evidence="6">
    <location>
        <begin position="28"/>
        <end position="46"/>
    </location>
</feature>
<feature type="transmembrane region" description="Helical" evidence="6">
    <location>
        <begin position="109"/>
        <end position="128"/>
    </location>
</feature>
<feature type="transmembrane region" description="Helical" evidence="6">
    <location>
        <begin position="66"/>
        <end position="88"/>
    </location>
</feature>
<feature type="transmembrane region" description="Helical" evidence="6">
    <location>
        <begin position="346"/>
        <end position="368"/>
    </location>
</feature>
<dbReference type="Pfam" id="PF06965">
    <property type="entry name" value="Na_H_antiport_1"/>
    <property type="match status" value="1"/>
</dbReference>
<dbReference type="GO" id="GO:0005886">
    <property type="term" value="C:plasma membrane"/>
    <property type="evidence" value="ECO:0007669"/>
    <property type="project" value="UniProtKB-SubCell"/>
</dbReference>
<feature type="transmembrane region" description="Helical" evidence="6">
    <location>
        <begin position="388"/>
        <end position="407"/>
    </location>
</feature>
<keyword evidence="6" id="KW-0739">Sodium transport</keyword>
<comment type="similarity">
    <text evidence="6">Belongs to the NhaA Na(+)/H(+) (TC 2.A.33) antiporter family.</text>
</comment>
<dbReference type="OrthoDB" id="9808135at2"/>
<sequence>MRSHYQRALKNHLAIPFVRFINQERSGGIVLALAVIAALALANSPLRDEYNRFFDYHFGFMFNGKPFLNFSVAHWINDGFMSMFFFVVGLELKSEFIGGELRDIRKVTLPVAAALLGMVVPAVLYLLLNGSAPAANGWGIPMATDIAFALAVVYMLGDRVPISAKVFLTTLAIVDDIGAVLVIALFYTSEISFANLAVGFAVLGVMFLANRLGVKNVVFYGLLGIGGVWLAFLMSGIHATIAAVLAAMVIPADSRIPETAFIARIKRHVRLFENMEGNDVRTLEPGQVDILSKVSADTIHAVPPLQRLEHGLHPWVSFVVMPMFALANAGVSFVDMDMSAITGSHVAAGVLVGLLVGKPLGIAAAVWLTEKTGLGTRSRSLTWRRVVGLSFLASIGFTMSMFVTMLAFDDMAFQVQAKVGIFAASILGGVTGYLILRK</sequence>
<comment type="function">
    <text evidence="6">Na(+)/H(+) antiporter that extrudes sodium in exchange for external protons.</text>
</comment>
<name>A0A2U0TZ08_9BACT</name>
<keyword evidence="6" id="KW-0915">Sodium</keyword>
<keyword evidence="6" id="KW-0406">Ion transport</keyword>
<dbReference type="AlphaFoldDB" id="A0A2U0TZ08"/>
<evidence type="ECO:0000256" key="1">
    <source>
        <dbReference type="ARBA" id="ARBA00004429"/>
    </source>
</evidence>
<accession>A0A2U0TZ08</accession>
<feature type="transmembrane region" description="Helical" evidence="6">
    <location>
        <begin position="193"/>
        <end position="210"/>
    </location>
</feature>
<gene>
    <name evidence="6" type="primary">nhaA</name>
    <name evidence="7" type="ORF">C7379_12326</name>
</gene>
<comment type="caution">
    <text evidence="7">The sequence shown here is derived from an EMBL/GenBank/DDBJ whole genome shotgun (WGS) entry which is preliminary data.</text>
</comment>
<dbReference type="PANTHER" id="PTHR30341:SF0">
    <property type="entry name" value="NA(+)_H(+) ANTIPORTER NHAA"/>
    <property type="match status" value="1"/>
</dbReference>
<dbReference type="PANTHER" id="PTHR30341">
    <property type="entry name" value="SODIUM ION/PROTON ANTIPORTER NHAA-RELATED"/>
    <property type="match status" value="1"/>
</dbReference>
<feature type="transmembrane region" description="Helical" evidence="6">
    <location>
        <begin position="419"/>
        <end position="436"/>
    </location>
</feature>
<dbReference type="InterPro" id="IPR023171">
    <property type="entry name" value="Na/H_antiporter_dom_sf"/>
</dbReference>
<evidence type="ECO:0000256" key="5">
    <source>
        <dbReference type="ARBA" id="ARBA00023136"/>
    </source>
</evidence>
<dbReference type="EMBL" id="QENY01000023">
    <property type="protein sequence ID" value="PVX48832.1"/>
    <property type="molecule type" value="Genomic_DNA"/>
</dbReference>
<protein>
    <recommendedName>
        <fullName evidence="6">Na(+)/H(+) antiporter NhaA</fullName>
    </recommendedName>
    <alternativeName>
        <fullName evidence="6">Sodium/proton antiporter NhaA</fullName>
    </alternativeName>
</protein>
<reference evidence="7 8" key="1">
    <citation type="submission" date="2018-05" db="EMBL/GenBank/DDBJ databases">
        <title>Genomic Encyclopedia of Type Strains, Phase IV (KMG-IV): sequencing the most valuable type-strain genomes for metagenomic binning, comparative biology and taxonomic classification.</title>
        <authorList>
            <person name="Goeker M."/>
        </authorList>
    </citation>
    <scope>NUCLEOTIDE SEQUENCE [LARGE SCALE GENOMIC DNA]</scope>
    <source>
        <strain evidence="7 8">DSM 100333</strain>
    </source>
</reference>
<dbReference type="RefSeq" id="WP_116617287.1">
    <property type="nucleotide sequence ID" value="NZ_QENY01000023.1"/>
</dbReference>
<evidence type="ECO:0000256" key="4">
    <source>
        <dbReference type="ARBA" id="ARBA00022989"/>
    </source>
</evidence>